<dbReference type="AlphaFoldDB" id="A0A1X9YWU1"/>
<dbReference type="Gene3D" id="2.60.40.4070">
    <property type="match status" value="1"/>
</dbReference>
<dbReference type="SUPFAM" id="SSF63829">
    <property type="entry name" value="Calcium-dependent phosphotriesterase"/>
    <property type="match status" value="1"/>
</dbReference>
<evidence type="ECO:0000313" key="3">
    <source>
        <dbReference type="Proteomes" id="UP000266292"/>
    </source>
</evidence>
<dbReference type="OrthoDB" id="9807410at2"/>
<dbReference type="SUPFAM" id="SSF63825">
    <property type="entry name" value="YWTD domain"/>
    <property type="match status" value="1"/>
</dbReference>
<organism evidence="2 3">
    <name type="scientific">Pontibacter actiniarum</name>
    <dbReference type="NCBI Taxonomy" id="323450"/>
    <lineage>
        <taxon>Bacteria</taxon>
        <taxon>Pseudomonadati</taxon>
        <taxon>Bacteroidota</taxon>
        <taxon>Cytophagia</taxon>
        <taxon>Cytophagales</taxon>
        <taxon>Hymenobacteraceae</taxon>
        <taxon>Pontibacter</taxon>
    </lineage>
</organism>
<dbReference type="KEGG" id="pact:CA264_18795"/>
<sequence length="774" mass="83192">MRAILAKQLKVLVCLPLLTWLLCGMAAYRVQAQSQVPIGNWQVHVPYQQGKAVAVAGDKVYVAAERGLFYFDQEFNTTETITKVDGLSEQQIRDIAFDEATGTLVVAYNSTRVDLLHDQTVYTLTDIFRKSIPGEKKINSIYIHNKLAYLATSFGVVVLDLQKREVKDTYSGLGPNGEATRATDVAILQDRLYLATDYGILSAPVAGANLPDFLSWQNQSEGLADANKVVSLAAFQGQLYASTGSGVYALRNGSWQITTLSSGAPVRSLNATGAALTVATATGVVVLEAGGKKKVLSHALLAQPREAVATEAGTAWVADYTKGLVRINLNNNDAAAFAPNGPYASNSFAVYTSGGKVYVLSGGYSESYAPQGLHEGFYVYEKGEWQNFNQVTDGGFSAARDLVAAAYNPVTDKVYFASYGNGLLEWGGPGNTQLYNRTNSTLLSTLPADDPNNQVRVTDVAVDEAGNVWAVNRNQQNGGAGLHKLTPDGAWEAFRLPVADASNLSQIVIDAYGQKWLSIARRQNSRSGLVVYDEKQNKARLLSTGEGNGNLPSSSLYALAKDLNGDIWVGTASGVGVYYNPAFVFESQQYDARIPIIDGRPLLDGQAVRTIAVDGANRKWMGTDNGLWLFGPDGDELIYHFTTQNSPLPSDTVLSVGVEHRLGEVFIATTAGVASFRSDATVTEGEPECAMVFPNPVRRDYTGQIGISGLPNNADVRITDVSGSLVYKGKATGGTFAWDARDYNGRRVKAGVYLVMSASEEGDQTCISKIAVLE</sequence>
<name>A0A1X9YWU1_9BACT</name>
<protein>
    <recommendedName>
        <fullName evidence="1">PorZ N-terminal beta-propeller domain-containing protein</fullName>
    </recommendedName>
</protein>
<gene>
    <name evidence="2" type="ORF">CA264_18795</name>
</gene>
<dbReference type="Pfam" id="PF21544">
    <property type="entry name" value="PorZ_N_b_propeller"/>
    <property type="match status" value="1"/>
</dbReference>
<dbReference type="InterPro" id="IPR048954">
    <property type="entry name" value="PorZ_N"/>
</dbReference>
<dbReference type="SUPFAM" id="SSF75011">
    <property type="entry name" value="3-carboxy-cis,cis-mucoante lactonizing enzyme"/>
    <property type="match status" value="1"/>
</dbReference>
<dbReference type="Proteomes" id="UP000266292">
    <property type="component" value="Chromosome"/>
</dbReference>
<keyword evidence="3" id="KW-1185">Reference proteome</keyword>
<evidence type="ECO:0000313" key="2">
    <source>
        <dbReference type="EMBL" id="ARS37302.1"/>
    </source>
</evidence>
<dbReference type="Gene3D" id="2.130.10.10">
    <property type="entry name" value="YVTN repeat-like/Quinoprotein amine dehydrogenase"/>
    <property type="match status" value="3"/>
</dbReference>
<proteinExistence type="predicted"/>
<dbReference type="EMBL" id="CP021235">
    <property type="protein sequence ID" value="ARS37302.1"/>
    <property type="molecule type" value="Genomic_DNA"/>
</dbReference>
<dbReference type="RefSeq" id="WP_025608947.1">
    <property type="nucleotide sequence ID" value="NZ_CP021235.1"/>
</dbReference>
<feature type="domain" description="PorZ N-terminal beta-propeller" evidence="1">
    <location>
        <begin position="60"/>
        <end position="217"/>
    </location>
</feature>
<evidence type="ECO:0000259" key="1">
    <source>
        <dbReference type="Pfam" id="PF21544"/>
    </source>
</evidence>
<dbReference type="InterPro" id="IPR015943">
    <property type="entry name" value="WD40/YVTN_repeat-like_dom_sf"/>
</dbReference>
<reference evidence="3" key="1">
    <citation type="submission" date="2017-05" db="EMBL/GenBank/DDBJ databases">
        <authorList>
            <person name="Ray J."/>
            <person name="Price M."/>
            <person name="Deutschbauer A."/>
        </authorList>
    </citation>
    <scope>NUCLEOTIDE SEQUENCE [LARGE SCALE GENOMIC DNA]</scope>
    <source>
        <strain evidence="3">DSM 19842</strain>
    </source>
</reference>
<accession>A0A1X9YWU1</accession>
<dbReference type="STRING" id="709015.GCA_000472485_03793"/>